<reference evidence="1 2" key="1">
    <citation type="journal article" date="2019" name="Int. J. Syst. Evol. Microbiol.">
        <title>The Global Catalogue of Microorganisms (GCM) 10K type strain sequencing project: providing services to taxonomists for standard genome sequencing and annotation.</title>
        <authorList>
            <consortium name="The Broad Institute Genomics Platform"/>
            <consortium name="The Broad Institute Genome Sequencing Center for Infectious Disease"/>
            <person name="Wu L."/>
            <person name="Ma J."/>
        </authorList>
    </citation>
    <scope>NUCLEOTIDE SEQUENCE [LARGE SCALE GENOMIC DNA]</scope>
    <source>
        <strain evidence="1 2">JCM 15503</strain>
    </source>
</reference>
<sequence>MARPPVRLILHAGSGKTGTSSIQATLRDARHTLEAQGVWYLGLVLEHAPVQRHAWQKFGETARLHALPHAEGADQLHGVLVATVALAIERRIHTLIWSSESLFDRPDKAIEAMHRLDPAQVDRHVVIYVRRHDAWASSAYLQWGIRHKTYRGRLLRFAHWAERRGVRFQPNIQRFTEAFPGKVTLRNFDHVRNAVADFLLICRIDAQGVEEQRENITADDNELYLRALFNDQADEPQLPAAFNRSIGRRLKEDAAPEAFLQALLTGAAPHADAIHADRLLVNQWLLASGCEPLHEQPALTHTVQIDRARLVLHLATLAMDQAVRLARLEALRTARTAGTAATT</sequence>
<name>A0ABN1KCG4_9BURK</name>
<gene>
    <name evidence="1" type="ORF">GCM10009107_46790</name>
</gene>
<dbReference type="SUPFAM" id="SSF52540">
    <property type="entry name" value="P-loop containing nucleoside triphosphate hydrolases"/>
    <property type="match status" value="1"/>
</dbReference>
<protein>
    <submittedName>
        <fullName evidence="1">Uncharacterized protein</fullName>
    </submittedName>
</protein>
<dbReference type="Proteomes" id="UP001500279">
    <property type="component" value="Unassembled WGS sequence"/>
</dbReference>
<keyword evidence="2" id="KW-1185">Reference proteome</keyword>
<dbReference type="InterPro" id="IPR027417">
    <property type="entry name" value="P-loop_NTPase"/>
</dbReference>
<dbReference type="RefSeq" id="WP_141289617.1">
    <property type="nucleotide sequence ID" value="NZ_BAAAEW010000033.1"/>
</dbReference>
<proteinExistence type="predicted"/>
<accession>A0ABN1KCG4</accession>
<dbReference type="EMBL" id="BAAAEW010000033">
    <property type="protein sequence ID" value="GAA0762376.1"/>
    <property type="molecule type" value="Genomic_DNA"/>
</dbReference>
<comment type="caution">
    <text evidence="1">The sequence shown here is derived from an EMBL/GenBank/DDBJ whole genome shotgun (WGS) entry which is preliminary data.</text>
</comment>
<evidence type="ECO:0000313" key="2">
    <source>
        <dbReference type="Proteomes" id="UP001500279"/>
    </source>
</evidence>
<evidence type="ECO:0000313" key="1">
    <source>
        <dbReference type="EMBL" id="GAA0762376.1"/>
    </source>
</evidence>
<organism evidence="1 2">
    <name type="scientific">Ideonella azotifigens</name>
    <dbReference type="NCBI Taxonomy" id="513160"/>
    <lineage>
        <taxon>Bacteria</taxon>
        <taxon>Pseudomonadati</taxon>
        <taxon>Pseudomonadota</taxon>
        <taxon>Betaproteobacteria</taxon>
        <taxon>Burkholderiales</taxon>
        <taxon>Sphaerotilaceae</taxon>
        <taxon>Ideonella</taxon>
    </lineage>
</organism>